<feature type="chain" id="PRO_5038492550" evidence="1">
    <location>
        <begin position="21"/>
        <end position="374"/>
    </location>
</feature>
<dbReference type="SUPFAM" id="SSF49344">
    <property type="entry name" value="CBD9-like"/>
    <property type="match status" value="1"/>
</dbReference>
<gene>
    <name evidence="3" type="ORF">H9848_06795</name>
</gene>
<keyword evidence="1" id="KW-0732">Signal</keyword>
<dbReference type="InterPro" id="IPR010502">
    <property type="entry name" value="Carb-bd_dom_fam9"/>
</dbReference>
<evidence type="ECO:0000313" key="4">
    <source>
        <dbReference type="Proteomes" id="UP000823847"/>
    </source>
</evidence>
<comment type="caution">
    <text evidence="3">The sequence shown here is derived from an EMBL/GenBank/DDBJ whole genome shotgun (WGS) entry which is preliminary data.</text>
</comment>
<dbReference type="AlphaFoldDB" id="A0A9D1XUJ3"/>
<dbReference type="PANTHER" id="PTHR35532:SF5">
    <property type="entry name" value="CARBOHYDRATE-BINDING DOMAIN-CONTAINING PROTEIN"/>
    <property type="match status" value="1"/>
</dbReference>
<dbReference type="GO" id="GO:0016052">
    <property type="term" value="P:carbohydrate catabolic process"/>
    <property type="evidence" value="ECO:0007669"/>
    <property type="project" value="InterPro"/>
</dbReference>
<dbReference type="Proteomes" id="UP000823847">
    <property type="component" value="Unassembled WGS sequence"/>
</dbReference>
<evidence type="ECO:0000313" key="3">
    <source>
        <dbReference type="EMBL" id="HIX86299.1"/>
    </source>
</evidence>
<sequence length="374" mass="42939">MKKTMLATMPLAALLLLACAGNNPTSGPEITYAPQPAFNPPTYVCYKAPAPITIDGKLTAEEWDAVPWTSDFTDIEGEKRPAPHFRTRAKMAYDDKGMYFAALLEEPHVWATLTEHDAVIYYDNDFEIFLNPTNDTHNYLEYEVNALGTDWDLYLSRPYRDNPEVLNNWEFAGMRKAIHIDGTLNNPGDTDKSWSIEVFIPWSSIYQVQRGKEKPEAGEQLRVNFSRVEWTTEVKDGKYVKIPMPGEDKIREYNWVWAPTGVINIHLPELWGYVQIADQVAGQGETPFVKRPEEETKWFLRNLYYRQNEYLAATGRYADNLQALRPEEVCPPAIASQLKIYTTPSMYEITLPAPDGTVWRIRQDGLVWATRNEE</sequence>
<name>A0A9D1XUJ3_9BACT</name>
<evidence type="ECO:0000256" key="1">
    <source>
        <dbReference type="SAM" id="SignalP"/>
    </source>
</evidence>
<feature type="signal peptide" evidence="1">
    <location>
        <begin position="1"/>
        <end position="20"/>
    </location>
</feature>
<evidence type="ECO:0000259" key="2">
    <source>
        <dbReference type="Pfam" id="PF06452"/>
    </source>
</evidence>
<dbReference type="Pfam" id="PF06452">
    <property type="entry name" value="CBM9_1"/>
    <property type="match status" value="1"/>
</dbReference>
<dbReference type="PANTHER" id="PTHR35532">
    <property type="entry name" value="SIMILAR TO POLYHYDROXYALKANOATE DEPOLYMERASE"/>
    <property type="match status" value="1"/>
</dbReference>
<dbReference type="CDD" id="cd09620">
    <property type="entry name" value="CBM9_like_3"/>
    <property type="match status" value="1"/>
</dbReference>
<reference evidence="3" key="1">
    <citation type="journal article" date="2021" name="PeerJ">
        <title>Extensive microbial diversity within the chicken gut microbiome revealed by metagenomics and culture.</title>
        <authorList>
            <person name="Gilroy R."/>
            <person name="Ravi A."/>
            <person name="Getino M."/>
            <person name="Pursley I."/>
            <person name="Horton D.L."/>
            <person name="Alikhan N.F."/>
            <person name="Baker D."/>
            <person name="Gharbi K."/>
            <person name="Hall N."/>
            <person name="Watson M."/>
            <person name="Adriaenssens E.M."/>
            <person name="Foster-Nyarko E."/>
            <person name="Jarju S."/>
            <person name="Secka A."/>
            <person name="Antonio M."/>
            <person name="Oren A."/>
            <person name="Chaudhuri R.R."/>
            <person name="La Ragione R."/>
            <person name="Hildebrand F."/>
            <person name="Pallen M.J."/>
        </authorList>
    </citation>
    <scope>NUCLEOTIDE SEQUENCE</scope>
    <source>
        <strain evidence="3">ChiHecec2B26-12326</strain>
    </source>
</reference>
<reference evidence="3" key="2">
    <citation type="submission" date="2021-04" db="EMBL/GenBank/DDBJ databases">
        <authorList>
            <person name="Gilroy R."/>
        </authorList>
    </citation>
    <scope>NUCLEOTIDE SEQUENCE</scope>
    <source>
        <strain evidence="3">ChiHecec2B26-12326</strain>
    </source>
</reference>
<dbReference type="GO" id="GO:0030246">
    <property type="term" value="F:carbohydrate binding"/>
    <property type="evidence" value="ECO:0007669"/>
    <property type="project" value="InterPro"/>
</dbReference>
<dbReference type="GO" id="GO:0004553">
    <property type="term" value="F:hydrolase activity, hydrolyzing O-glycosyl compounds"/>
    <property type="evidence" value="ECO:0007669"/>
    <property type="project" value="InterPro"/>
</dbReference>
<protein>
    <submittedName>
        <fullName evidence="3">Carbohydrate-binding family 9-like protein</fullName>
    </submittedName>
</protein>
<dbReference type="EMBL" id="DXEN01000054">
    <property type="protein sequence ID" value="HIX86299.1"/>
    <property type="molecule type" value="Genomic_DNA"/>
</dbReference>
<feature type="domain" description="Carbohydrate-binding" evidence="2">
    <location>
        <begin position="54"/>
        <end position="156"/>
    </location>
</feature>
<proteinExistence type="predicted"/>
<accession>A0A9D1XUJ3</accession>
<dbReference type="PROSITE" id="PS51257">
    <property type="entry name" value="PROKAR_LIPOPROTEIN"/>
    <property type="match status" value="1"/>
</dbReference>
<organism evidence="3 4">
    <name type="scientific">Candidatus Parabacteroides intestinigallinarum</name>
    <dbReference type="NCBI Taxonomy" id="2838722"/>
    <lineage>
        <taxon>Bacteria</taxon>
        <taxon>Pseudomonadati</taxon>
        <taxon>Bacteroidota</taxon>
        <taxon>Bacteroidia</taxon>
        <taxon>Bacteroidales</taxon>
        <taxon>Tannerellaceae</taxon>
        <taxon>Parabacteroides</taxon>
    </lineage>
</organism>
<dbReference type="Gene3D" id="2.60.40.1190">
    <property type="match status" value="1"/>
</dbReference>